<dbReference type="RefSeq" id="WP_236958480.1">
    <property type="nucleotide sequence ID" value="NZ_JAETXX010000003.1"/>
</dbReference>
<accession>A0ABS9J273</accession>
<reference evidence="1 2" key="1">
    <citation type="submission" date="2021-01" db="EMBL/GenBank/DDBJ databases">
        <title>Genome sequencing of Joostella atrarenae M1-2 (= KCTC 23194).</title>
        <authorList>
            <person name="Zakaria M.R."/>
            <person name="Lam M.Q."/>
            <person name="Chong C.S."/>
        </authorList>
    </citation>
    <scope>NUCLEOTIDE SEQUENCE [LARGE SCALE GENOMIC DNA]</scope>
    <source>
        <strain evidence="1 2">M1-2</strain>
    </source>
</reference>
<protein>
    <submittedName>
        <fullName evidence="1">Uncharacterized protein</fullName>
    </submittedName>
</protein>
<proteinExistence type="predicted"/>
<dbReference type="Pfam" id="PF24716">
    <property type="entry name" value="WapI"/>
    <property type="match status" value="1"/>
</dbReference>
<organism evidence="1 2">
    <name type="scientific">Joostella atrarenae</name>
    <dbReference type="NCBI Taxonomy" id="679257"/>
    <lineage>
        <taxon>Bacteria</taxon>
        <taxon>Pseudomonadati</taxon>
        <taxon>Bacteroidota</taxon>
        <taxon>Flavobacteriia</taxon>
        <taxon>Flavobacteriales</taxon>
        <taxon>Flavobacteriaceae</taxon>
        <taxon>Joostella</taxon>
    </lineage>
</organism>
<dbReference type="EMBL" id="JAETXX010000003">
    <property type="protein sequence ID" value="MCF8714517.1"/>
    <property type="molecule type" value="Genomic_DNA"/>
</dbReference>
<dbReference type="Proteomes" id="UP000829517">
    <property type="component" value="Unassembled WGS sequence"/>
</dbReference>
<comment type="caution">
    <text evidence="1">The sequence shown here is derived from an EMBL/GenBank/DDBJ whole genome shotgun (WGS) entry which is preliminary data.</text>
</comment>
<name>A0ABS9J273_9FLAO</name>
<evidence type="ECO:0000313" key="2">
    <source>
        <dbReference type="Proteomes" id="UP000829517"/>
    </source>
</evidence>
<gene>
    <name evidence="1" type="ORF">JM658_06695</name>
</gene>
<evidence type="ECO:0000313" key="1">
    <source>
        <dbReference type="EMBL" id="MCF8714517.1"/>
    </source>
</evidence>
<keyword evidence="2" id="KW-1185">Reference proteome</keyword>
<dbReference type="InterPro" id="IPR056510">
    <property type="entry name" value="WapI"/>
</dbReference>
<sequence length="150" mass="17752">MIFNGIDNQTVEFKVTNYEFPENTTCQYDSNWLLIYLKVNSNFGKWQTIDPSLLTEEVKAIIEWFGNLSNNKKPDSNSLSFIEPNIEFELKDFNENSKIIRIIFGYESRPKNSNDEKEYYVDFEFNNEELKKISEDLKNELNAFPTRGFD</sequence>